<evidence type="ECO:0000313" key="6">
    <source>
        <dbReference type="Proteomes" id="UP000240322"/>
    </source>
</evidence>
<organism evidence="5 6">
    <name type="scientific">Candidatus Marsarchaeota G2 archaeon OSP_D</name>
    <dbReference type="NCBI Taxonomy" id="1978157"/>
    <lineage>
        <taxon>Archaea</taxon>
        <taxon>Candidatus Marsarchaeota</taxon>
        <taxon>Candidatus Marsarchaeota group 2</taxon>
    </lineage>
</organism>
<dbReference type="CDD" id="cd00043">
    <property type="entry name" value="CYCLIN_SF"/>
    <property type="match status" value="1"/>
</dbReference>
<feature type="domain" description="TFIIB-type" evidence="4">
    <location>
        <begin position="3"/>
        <end position="31"/>
    </location>
</feature>
<dbReference type="PANTHER" id="PTHR11618">
    <property type="entry name" value="TRANSCRIPTION INITIATION FACTOR IIB-RELATED"/>
    <property type="match status" value="1"/>
</dbReference>
<comment type="caution">
    <text evidence="5">The sequence shown here is derived from an EMBL/GenBank/DDBJ whole genome shotgun (WGS) entry which is preliminary data.</text>
</comment>
<evidence type="ECO:0000256" key="3">
    <source>
        <dbReference type="PROSITE-ProRule" id="PRU00469"/>
    </source>
</evidence>
<evidence type="ECO:0000259" key="4">
    <source>
        <dbReference type="PROSITE" id="PS51134"/>
    </source>
</evidence>
<evidence type="ECO:0000256" key="1">
    <source>
        <dbReference type="ARBA" id="ARBA00023015"/>
    </source>
</evidence>
<dbReference type="GO" id="GO:0008270">
    <property type="term" value="F:zinc ion binding"/>
    <property type="evidence" value="ECO:0007669"/>
    <property type="project" value="UniProtKB-KW"/>
</dbReference>
<dbReference type="Pfam" id="PF08271">
    <property type="entry name" value="Zn_Ribbon_TF"/>
    <property type="match status" value="1"/>
</dbReference>
<dbReference type="Gene3D" id="1.10.472.170">
    <property type="match status" value="1"/>
</dbReference>
<name>A0A2R6AMV5_9ARCH</name>
<evidence type="ECO:0000256" key="2">
    <source>
        <dbReference type="ARBA" id="ARBA00023163"/>
    </source>
</evidence>
<dbReference type="GO" id="GO:0070897">
    <property type="term" value="P:transcription preinitiation complex assembly"/>
    <property type="evidence" value="ECO:0007669"/>
    <property type="project" value="InterPro"/>
</dbReference>
<reference evidence="5 6" key="1">
    <citation type="submission" date="2017-04" db="EMBL/GenBank/DDBJ databases">
        <title>Novel microbial lineages endemic to geothermal iron-oxide mats fill important gaps in the evolutionary history of Archaea.</title>
        <authorList>
            <person name="Jay Z.J."/>
            <person name="Beam J.P."/>
            <person name="Dlakic M."/>
            <person name="Rusch D.B."/>
            <person name="Kozubal M.A."/>
            <person name="Inskeep W.P."/>
        </authorList>
    </citation>
    <scope>NUCLEOTIDE SEQUENCE [LARGE SCALE GENOMIC DNA]</scope>
    <source>
        <strain evidence="5">OSP_D</strain>
    </source>
</reference>
<keyword evidence="2" id="KW-0804">Transcription</keyword>
<dbReference type="InterPro" id="IPR013137">
    <property type="entry name" value="Znf_TFIIB"/>
</dbReference>
<keyword evidence="3" id="KW-0862">Zinc</keyword>
<accession>A0A2R6AMV5</accession>
<dbReference type="PROSITE" id="PS51134">
    <property type="entry name" value="ZF_TFIIB"/>
    <property type="match status" value="1"/>
</dbReference>
<dbReference type="AlphaFoldDB" id="A0A2R6AMV5"/>
<keyword evidence="1" id="KW-0805">Transcription regulation</keyword>
<gene>
    <name evidence="5" type="ORF">B9Q03_10170</name>
</gene>
<dbReference type="PRINTS" id="PR00685">
    <property type="entry name" value="TIFACTORIIB"/>
</dbReference>
<dbReference type="EMBL" id="NEXE01000149">
    <property type="protein sequence ID" value="PSN87708.1"/>
    <property type="molecule type" value="Genomic_DNA"/>
</dbReference>
<keyword evidence="3" id="KW-0479">Metal-binding</keyword>
<dbReference type="InterPro" id="IPR000812">
    <property type="entry name" value="TFIIB"/>
</dbReference>
<dbReference type="PANTHER" id="PTHR11618:SF13">
    <property type="entry name" value="TRANSCRIPTION INITIATION FACTOR IIB"/>
    <property type="match status" value="1"/>
</dbReference>
<proteinExistence type="predicted"/>
<protein>
    <recommendedName>
        <fullName evidence="4">TFIIB-type domain-containing protein</fullName>
    </recommendedName>
</protein>
<sequence length="254" mass="28128">MTASDRCPECGGRVETKRGEIVCSNCGLVIEESMIDPKAESHNPALARTQRFQGITEVKGRLKKFQLGLISTNESKRARVHKILLKVRELGLPAYVLEQAEEYAVSIRLKRGLEYLVLACVLAAAKKNGIPIRYTDLEKFIPGIEVGRAEKISQLKKAYSSVIRRVGLVSHSNAQAFIERFSQLFKLNEKEKALALEAARKVTGKDPAITAAAAICYTKGLEPAFVAKQVRVSTGSVKQRLEDIQKVFKVSEDK</sequence>
<dbReference type="SUPFAM" id="SSF57783">
    <property type="entry name" value="Zinc beta-ribbon"/>
    <property type="match status" value="1"/>
</dbReference>
<dbReference type="GO" id="GO:0097550">
    <property type="term" value="C:transcription preinitiation complex"/>
    <property type="evidence" value="ECO:0007669"/>
    <property type="project" value="TreeGrafter"/>
</dbReference>
<dbReference type="Proteomes" id="UP000240322">
    <property type="component" value="Unassembled WGS sequence"/>
</dbReference>
<keyword evidence="3" id="KW-0863">Zinc-finger</keyword>
<evidence type="ECO:0000313" key="5">
    <source>
        <dbReference type="EMBL" id="PSN87708.1"/>
    </source>
</evidence>